<accession>A0A915MB13</accession>
<dbReference type="WBParaSite" id="scaffold3399_cov283.g6553">
    <property type="protein sequence ID" value="scaffold3399_cov283.g6553"/>
    <property type="gene ID" value="scaffold3399_cov283.g6553"/>
</dbReference>
<organism evidence="1 2">
    <name type="scientific">Meloidogyne javanica</name>
    <name type="common">Root-knot nematode worm</name>
    <dbReference type="NCBI Taxonomy" id="6303"/>
    <lineage>
        <taxon>Eukaryota</taxon>
        <taxon>Metazoa</taxon>
        <taxon>Ecdysozoa</taxon>
        <taxon>Nematoda</taxon>
        <taxon>Chromadorea</taxon>
        <taxon>Rhabditida</taxon>
        <taxon>Tylenchina</taxon>
        <taxon>Tylenchomorpha</taxon>
        <taxon>Tylenchoidea</taxon>
        <taxon>Meloidogynidae</taxon>
        <taxon>Meloidogyninae</taxon>
        <taxon>Meloidogyne</taxon>
        <taxon>Meloidogyne incognita group</taxon>
    </lineage>
</organism>
<protein>
    <submittedName>
        <fullName evidence="2">Uncharacterized protein</fullName>
    </submittedName>
</protein>
<proteinExistence type="predicted"/>
<evidence type="ECO:0000313" key="1">
    <source>
        <dbReference type="Proteomes" id="UP000887561"/>
    </source>
</evidence>
<reference evidence="2" key="1">
    <citation type="submission" date="2022-11" db="UniProtKB">
        <authorList>
            <consortium name="WormBaseParasite"/>
        </authorList>
    </citation>
    <scope>IDENTIFICATION</scope>
</reference>
<dbReference type="AlphaFoldDB" id="A0A915MB13"/>
<sequence length="318" mass="36683">MDLISYADAKKFLDDSLIEECIERRHITLGWQHSGNIGESIRRLVESSIGQFRKQISGVPIALGTIRLLKPIYILEDHNCMHVDFEVQMIVLKVQPGGEKCDGEGEKIISCKAKQVLKHGVVGTVFGNIGMQAYLEFDSFIYCDTSVHFTSNDFREHFNLINSGKVSPFLFGLGTYHGIKHATLQETFEYIPLFNGKHFDIEMQEANFIIVKRSEFTREILKWALLCAFTLDCIEPRKVPWDCPEEIFYSNRVYGLCHRMDQSVLSTLIYNAEEEIVGKGNKKLIRHYDFLHPSHRLIKHMLARRQSNSEKMAKLYKC</sequence>
<dbReference type="Proteomes" id="UP000887561">
    <property type="component" value="Unplaced"/>
</dbReference>
<evidence type="ECO:0000313" key="2">
    <source>
        <dbReference type="WBParaSite" id="scaffold3399_cov283.g6553"/>
    </source>
</evidence>
<dbReference type="PANTHER" id="PTHR31389">
    <property type="entry name" value="LD39211P"/>
    <property type="match status" value="1"/>
</dbReference>
<name>A0A915MB13_MELJA</name>
<keyword evidence="1" id="KW-1185">Reference proteome</keyword>
<dbReference type="PANTHER" id="PTHR31389:SF4">
    <property type="entry name" value="LD39211P"/>
    <property type="match status" value="1"/>
</dbReference>